<reference evidence="4" key="3">
    <citation type="submission" date="2025-09" db="UniProtKB">
        <authorList>
            <consortium name="Ensembl"/>
        </authorList>
    </citation>
    <scope>IDENTIFICATION</scope>
</reference>
<reference evidence="4" key="2">
    <citation type="submission" date="2025-08" db="UniProtKB">
        <authorList>
            <consortium name="Ensembl"/>
        </authorList>
    </citation>
    <scope>IDENTIFICATION</scope>
</reference>
<dbReference type="InterPro" id="IPR035542">
    <property type="entry name" value="CRIP"/>
</dbReference>
<evidence type="ECO:0000256" key="1">
    <source>
        <dbReference type="ARBA" id="ARBA00004123"/>
    </source>
</evidence>
<comment type="subcellular location">
    <subcellularLocation>
        <location evidence="1">Nucleus</location>
    </subcellularLocation>
</comment>
<organism evidence="4 5">
    <name type="scientific">Microcebus murinus</name>
    <name type="common">Gray mouse lemur</name>
    <name type="synonym">Lemur murinus</name>
    <dbReference type="NCBI Taxonomy" id="30608"/>
    <lineage>
        <taxon>Eukaryota</taxon>
        <taxon>Metazoa</taxon>
        <taxon>Chordata</taxon>
        <taxon>Craniata</taxon>
        <taxon>Vertebrata</taxon>
        <taxon>Euteleostomi</taxon>
        <taxon>Mammalia</taxon>
        <taxon>Eutheria</taxon>
        <taxon>Euarchontoglires</taxon>
        <taxon>Primates</taxon>
        <taxon>Strepsirrhini</taxon>
        <taxon>Lemuriformes</taxon>
        <taxon>Cheirogaleidae</taxon>
        <taxon>Microcebus</taxon>
    </lineage>
</organism>
<feature type="region of interest" description="Disordered" evidence="3">
    <location>
        <begin position="37"/>
        <end position="56"/>
    </location>
</feature>
<proteinExistence type="predicted"/>
<dbReference type="AlphaFoldDB" id="A0A8C5YE34"/>
<feature type="region of interest" description="Disordered" evidence="3">
    <location>
        <begin position="111"/>
        <end position="175"/>
    </location>
</feature>
<dbReference type="Proteomes" id="UP000694394">
    <property type="component" value="Chromosome 11"/>
</dbReference>
<dbReference type="GeneTree" id="ENSGT00940000174446"/>
<evidence type="ECO:0000313" key="5">
    <source>
        <dbReference type="Proteomes" id="UP000694394"/>
    </source>
</evidence>
<feature type="compositionally biased region" description="Basic and acidic residues" evidence="3">
    <location>
        <begin position="144"/>
        <end position="175"/>
    </location>
</feature>
<name>A0A8C5YE34_MICMU</name>
<dbReference type="PANTHER" id="PTHR45843:SF1">
    <property type="entry name" value="PEPTIDYL-PROLYL CIS-TRANS ISOMERASE-LIKE 4"/>
    <property type="match status" value="1"/>
</dbReference>
<feature type="compositionally biased region" description="Basic and acidic residues" evidence="3">
    <location>
        <begin position="111"/>
        <end position="134"/>
    </location>
</feature>
<dbReference type="PANTHER" id="PTHR45843">
    <property type="entry name" value="PEPTIDYL-PROLYL CIS-TRANS ISOMERASE-LIKE 4"/>
    <property type="match status" value="1"/>
</dbReference>
<evidence type="ECO:0000313" key="4">
    <source>
        <dbReference type="Ensembl" id="ENSMICP00000049711.1"/>
    </source>
</evidence>
<protein>
    <submittedName>
        <fullName evidence="4">Uncharacterized protein</fullName>
    </submittedName>
</protein>
<dbReference type="GO" id="GO:0005634">
    <property type="term" value="C:nucleus"/>
    <property type="evidence" value="ECO:0007669"/>
    <property type="project" value="UniProtKB-SubCell"/>
</dbReference>
<evidence type="ECO:0000256" key="3">
    <source>
        <dbReference type="SAM" id="MobiDB-lite"/>
    </source>
</evidence>
<keyword evidence="2" id="KW-0539">Nucleus</keyword>
<sequence>MDNVLTDDRRIHVDFSQSVAKVKWKGRGAKYTKSNFKEYKKEQDKPPNLVLKDKVKPKQDAKYDLILDEQAEGSKSSHLHTKKGDEDYMPIKNTNQDIYWEMRFGHYEEEESHWEKQKSEKRDQFQNESSKWDGHYSNSHKSKYPTDPHERESSKKRDQSRSPKKSKEKEKYKYR</sequence>
<feature type="region of interest" description="Disordered" evidence="3">
    <location>
        <begin position="67"/>
        <end position="92"/>
    </location>
</feature>
<keyword evidence="5" id="KW-1185">Reference proteome</keyword>
<accession>A0A8C5YE34</accession>
<evidence type="ECO:0000256" key="2">
    <source>
        <dbReference type="ARBA" id="ARBA00023242"/>
    </source>
</evidence>
<dbReference type="Ensembl" id="ENSMICT00000066966.1">
    <property type="protein sequence ID" value="ENSMICP00000049711.1"/>
    <property type="gene ID" value="ENSMICG00000045781.1"/>
</dbReference>
<reference evidence="4" key="1">
    <citation type="submission" date="2016-12" db="EMBL/GenBank/DDBJ databases">
        <title>Mouse lemur reference genome and diversity panel.</title>
        <authorList>
            <person name="Harris R."/>
            <person name="Larsen P."/>
            <person name="Liu Y."/>
            <person name="Hughes D.S."/>
            <person name="Murali S."/>
            <person name="Raveendran M."/>
            <person name="Korchina V."/>
            <person name="Wang M."/>
            <person name="Jhangiani S."/>
            <person name="Bandaranaike D."/>
            <person name="Bellair M."/>
            <person name="Blankenburg K."/>
            <person name="Chao H."/>
            <person name="Dahdouli M."/>
            <person name="Dinh H."/>
            <person name="Doddapaneni H."/>
            <person name="English A."/>
            <person name="Firestine M."/>
            <person name="Gnanaolivu R."/>
            <person name="Gross S."/>
            <person name="Hernandez B."/>
            <person name="Javaid M."/>
            <person name="Jayaseelan J."/>
            <person name="Jones J."/>
            <person name="Khan Z."/>
            <person name="Kovar C."/>
            <person name="Kurapati P."/>
            <person name="Le B."/>
            <person name="Lee S."/>
            <person name="Li M."/>
            <person name="Mathew T."/>
            <person name="Narasimhan A."/>
            <person name="Ngo D."/>
            <person name="Nguyen L."/>
            <person name="Okwuonu G."/>
            <person name="Ongeri F."/>
            <person name="Osuji N."/>
            <person name="Pu L.-L."/>
            <person name="Puazo M."/>
            <person name="Quiroz J."/>
            <person name="Raj R."/>
            <person name="Rajbhandari K."/>
            <person name="Reid J.G."/>
            <person name="Santibanez J."/>
            <person name="Sexton D."/>
            <person name="Skinner E."/>
            <person name="Vee V."/>
            <person name="Weissenberger G."/>
            <person name="Wu Y."/>
            <person name="Xin Y."/>
            <person name="Han Y."/>
            <person name="Campbell C."/>
            <person name="Brown A."/>
            <person name="Sullivan B."/>
            <person name="Shelton J."/>
            <person name="Brown S."/>
            <person name="Dudchenko O."/>
            <person name="Machol I."/>
            <person name="Durand N."/>
            <person name="Shamim M."/>
            <person name="Lieberman A."/>
            <person name="Muzny D.M."/>
            <person name="Richards S."/>
            <person name="Yoder A."/>
            <person name="Worley K.C."/>
            <person name="Rogers J."/>
            <person name="Gibbs R.A."/>
        </authorList>
    </citation>
    <scope>NUCLEOTIDE SEQUENCE [LARGE SCALE GENOMIC DNA]</scope>
</reference>
<dbReference type="EMBL" id="ABDC03015237">
    <property type="status" value="NOT_ANNOTATED_CDS"/>
    <property type="molecule type" value="Genomic_DNA"/>
</dbReference>